<feature type="domain" description="Multidrug resistance protein MdtA-like barrel-sandwich hybrid" evidence="4">
    <location>
        <begin position="66"/>
        <end position="207"/>
    </location>
</feature>
<dbReference type="InterPro" id="IPR058624">
    <property type="entry name" value="MdtA-like_HH"/>
</dbReference>
<evidence type="ECO:0000259" key="5">
    <source>
        <dbReference type="Pfam" id="PF25944"/>
    </source>
</evidence>
<dbReference type="Gene3D" id="1.10.287.470">
    <property type="entry name" value="Helix hairpin bin"/>
    <property type="match status" value="1"/>
</dbReference>
<gene>
    <name evidence="6" type="ORF">T231_15555</name>
</gene>
<dbReference type="GO" id="GO:0022857">
    <property type="term" value="F:transmembrane transporter activity"/>
    <property type="evidence" value="ECO:0007669"/>
    <property type="project" value="InterPro"/>
</dbReference>
<dbReference type="Gene3D" id="2.40.420.20">
    <property type="match status" value="1"/>
</dbReference>
<dbReference type="Pfam" id="PF25917">
    <property type="entry name" value="BSH_RND"/>
    <property type="match status" value="1"/>
</dbReference>
<dbReference type="SUPFAM" id="SSF111369">
    <property type="entry name" value="HlyD-like secretion proteins"/>
    <property type="match status" value="1"/>
</dbReference>
<dbReference type="Pfam" id="PF25876">
    <property type="entry name" value="HH_MFP_RND"/>
    <property type="match status" value="1"/>
</dbReference>
<organism evidence="6 7">
    <name type="scientific">Tannerella sp. oral taxon BU063 isolate Cell 6/7/9</name>
    <dbReference type="NCBI Taxonomy" id="1411021"/>
    <lineage>
        <taxon>Bacteria</taxon>
        <taxon>Pseudomonadati</taxon>
        <taxon>Bacteroidota</taxon>
        <taxon>Bacteroidia</taxon>
        <taxon>Bacteroidales</taxon>
        <taxon>Tannerellaceae</taxon>
        <taxon>Tannerella</taxon>
    </lineage>
</organism>
<comment type="similarity">
    <text evidence="1">Belongs to the membrane fusion protein (MFP) (TC 8.A.1) family.</text>
</comment>
<dbReference type="GO" id="GO:0005886">
    <property type="term" value="C:plasma membrane"/>
    <property type="evidence" value="ECO:0007669"/>
    <property type="project" value="TreeGrafter"/>
</dbReference>
<dbReference type="PROSITE" id="PS51257">
    <property type="entry name" value="PROKAR_LIPOPROTEIN"/>
    <property type="match status" value="1"/>
</dbReference>
<dbReference type="Proteomes" id="UP000018874">
    <property type="component" value="Unassembled WGS sequence"/>
</dbReference>
<sequence length="372" mass="39479">MKVKSFMWLALAVCLPGLIVSCGKKQAGDASQASAGAAGAYKTMTVERSDKEFTRTYSATIRGRQDVSVMPQVSGTLTQVSVTEGQTVRRGQTLFVIDQVPYQAALNQARAAVGTAEASLATARLTYESKQTLYDQKVISDYELQTAKNALKTAEAAVAQARAAEVNARNNLSYTTVKSPADGVVGTLPYRQGSLVGPSMQTPLTTVSDNSQMYVYFSINENELLALGREYGSTAEALKKFPPVRLILSDGSEYPDSGRVESVSGVIDPATGTVSLRAEFPNAGRLLHSGATGNIVMPSVYRDCIVIPQAATVQMQDKTLVYKVVDGKAVSTLITVSPLSDGQEYVVLSGLEAGDVIIAEGAGLIREGTQVQ</sequence>
<keyword evidence="2" id="KW-0175">Coiled coil</keyword>
<protein>
    <submittedName>
        <fullName evidence="6">Hemolysin D</fullName>
    </submittedName>
</protein>
<dbReference type="InterPro" id="IPR058626">
    <property type="entry name" value="MdtA-like_b-barrel"/>
</dbReference>
<evidence type="ECO:0000256" key="2">
    <source>
        <dbReference type="SAM" id="Coils"/>
    </source>
</evidence>
<name>W2CKM7_9BACT</name>
<dbReference type="InterPro" id="IPR058625">
    <property type="entry name" value="MdtA-like_BSH"/>
</dbReference>
<feature type="domain" description="Multidrug resistance protein MdtA-like beta-barrel" evidence="5">
    <location>
        <begin position="213"/>
        <end position="296"/>
    </location>
</feature>
<reference evidence="6 7" key="1">
    <citation type="submission" date="2013-11" db="EMBL/GenBank/DDBJ databases">
        <title>Single cell genomics of uncultured Tannerella BU063 (oral taxon 286).</title>
        <authorList>
            <person name="Beall C.J."/>
            <person name="Campbell A.G."/>
            <person name="Griffen A.L."/>
            <person name="Podar M."/>
            <person name="Leys E.J."/>
        </authorList>
    </citation>
    <scope>NUCLEOTIDE SEQUENCE [LARGE SCALE GENOMIC DNA]</scope>
    <source>
        <strain evidence="6">Cell 6/7/9</strain>
    </source>
</reference>
<feature type="domain" description="Multidrug resistance protein MdtA-like alpha-helical hairpin" evidence="3">
    <location>
        <begin position="106"/>
        <end position="175"/>
    </location>
</feature>
<dbReference type="NCBIfam" id="TIGR01730">
    <property type="entry name" value="RND_mfp"/>
    <property type="match status" value="1"/>
</dbReference>
<dbReference type="PATRIC" id="fig|1411021.3.peg.2114"/>
<dbReference type="EMBL" id="AYYD01001273">
    <property type="protein sequence ID" value="ETK07789.1"/>
    <property type="molecule type" value="Genomic_DNA"/>
</dbReference>
<dbReference type="Gene3D" id="2.40.50.100">
    <property type="match status" value="1"/>
</dbReference>
<dbReference type="GO" id="GO:0030313">
    <property type="term" value="C:cell envelope"/>
    <property type="evidence" value="ECO:0007669"/>
    <property type="project" value="UniProtKB-SubCell"/>
</dbReference>
<evidence type="ECO:0000313" key="7">
    <source>
        <dbReference type="Proteomes" id="UP000018874"/>
    </source>
</evidence>
<comment type="caution">
    <text evidence="6">The sequence shown here is derived from an EMBL/GenBank/DDBJ whole genome shotgun (WGS) entry which is preliminary data.</text>
</comment>
<proteinExistence type="inferred from homology"/>
<dbReference type="AlphaFoldDB" id="W2CKM7"/>
<accession>W2CKM7</accession>
<dbReference type="Pfam" id="PF25944">
    <property type="entry name" value="Beta-barrel_RND"/>
    <property type="match status" value="1"/>
</dbReference>
<keyword evidence="7" id="KW-1185">Reference proteome</keyword>
<evidence type="ECO:0000256" key="1">
    <source>
        <dbReference type="ARBA" id="ARBA00009477"/>
    </source>
</evidence>
<evidence type="ECO:0000259" key="4">
    <source>
        <dbReference type="Pfam" id="PF25917"/>
    </source>
</evidence>
<feature type="coiled-coil region" evidence="2">
    <location>
        <begin position="144"/>
        <end position="171"/>
    </location>
</feature>
<dbReference type="GO" id="GO:0046677">
    <property type="term" value="P:response to antibiotic"/>
    <property type="evidence" value="ECO:0007669"/>
    <property type="project" value="TreeGrafter"/>
</dbReference>
<dbReference type="PANTHER" id="PTHR30158:SF23">
    <property type="entry name" value="MULTIDRUG RESISTANCE PROTEIN MEXA"/>
    <property type="match status" value="1"/>
</dbReference>
<evidence type="ECO:0000259" key="3">
    <source>
        <dbReference type="Pfam" id="PF25876"/>
    </source>
</evidence>
<dbReference type="InterPro" id="IPR006143">
    <property type="entry name" value="RND_pump_MFP"/>
</dbReference>
<dbReference type="Gene3D" id="2.40.30.170">
    <property type="match status" value="1"/>
</dbReference>
<dbReference type="PANTHER" id="PTHR30158">
    <property type="entry name" value="ACRA/E-RELATED COMPONENT OF DRUG EFFLUX TRANSPORTER"/>
    <property type="match status" value="1"/>
</dbReference>
<evidence type="ECO:0000313" key="6">
    <source>
        <dbReference type="EMBL" id="ETK07789.1"/>
    </source>
</evidence>